<dbReference type="Gene3D" id="1.10.10.10">
    <property type="entry name" value="Winged helix-like DNA-binding domain superfamily/Winged helix DNA-binding domain"/>
    <property type="match status" value="1"/>
</dbReference>
<protein>
    <recommendedName>
        <fullName evidence="3">MarR family transcriptional regulator</fullName>
    </recommendedName>
</protein>
<dbReference type="SUPFAM" id="SSF46785">
    <property type="entry name" value="Winged helix' DNA-binding domain"/>
    <property type="match status" value="1"/>
</dbReference>
<evidence type="ECO:0000313" key="2">
    <source>
        <dbReference type="Proteomes" id="UP001320168"/>
    </source>
</evidence>
<organism evidence="1 2">
    <name type="scientific">Billgrantia ethanolica</name>
    <dbReference type="NCBI Taxonomy" id="2733486"/>
    <lineage>
        <taxon>Bacteria</taxon>
        <taxon>Pseudomonadati</taxon>
        <taxon>Pseudomonadota</taxon>
        <taxon>Gammaproteobacteria</taxon>
        <taxon>Oceanospirillales</taxon>
        <taxon>Halomonadaceae</taxon>
        <taxon>Billgrantia</taxon>
    </lineage>
</organism>
<dbReference type="InterPro" id="IPR036390">
    <property type="entry name" value="WH_DNA-bd_sf"/>
</dbReference>
<name>A0ABS8ZZZ9_9GAMM</name>
<evidence type="ECO:0000313" key="1">
    <source>
        <dbReference type="EMBL" id="MCE8002157.1"/>
    </source>
</evidence>
<evidence type="ECO:0008006" key="3">
    <source>
        <dbReference type="Google" id="ProtNLM"/>
    </source>
</evidence>
<dbReference type="RefSeq" id="WP_234268955.1">
    <property type="nucleotide sequence ID" value="NZ_JABFTX010000001.1"/>
</dbReference>
<proteinExistence type="predicted"/>
<reference evidence="1 2" key="1">
    <citation type="journal article" date="2021" name="Front. Microbiol.">
        <title>Aerobic Denitrification and Heterotrophic Sulfur Oxidation in the Genus Halomonas Revealed by Six Novel Species Characterizations and Genome-Based Analysis.</title>
        <authorList>
            <person name="Wang L."/>
            <person name="Shao Z."/>
        </authorList>
    </citation>
    <scope>NUCLEOTIDE SEQUENCE [LARGE SCALE GENOMIC DNA]</scope>
    <source>
        <strain evidence="1 2">MCCC 1A11081</strain>
    </source>
</reference>
<keyword evidence="2" id="KW-1185">Reference proteome</keyword>
<gene>
    <name evidence="1" type="ORF">HOP53_04835</name>
</gene>
<dbReference type="EMBL" id="JABFTX010000001">
    <property type="protein sequence ID" value="MCE8002157.1"/>
    <property type="molecule type" value="Genomic_DNA"/>
</dbReference>
<dbReference type="InterPro" id="IPR036388">
    <property type="entry name" value="WH-like_DNA-bd_sf"/>
</dbReference>
<accession>A0ABS8ZZZ9</accession>
<dbReference type="Proteomes" id="UP001320168">
    <property type="component" value="Unassembled WGS sequence"/>
</dbReference>
<sequence>MAKKKRERVTTRGGFLALPKLLMESRDFRELSPSALKVLLVLGSQYRGWNNGDLAATHSMMKDWGGMAEGTLSKALKELQERNLITKTRDNRRGREGARCALYALTWERIDDCPGKDLDVPPSIVPKRKLSQG</sequence>
<comment type="caution">
    <text evidence="1">The sequence shown here is derived from an EMBL/GenBank/DDBJ whole genome shotgun (WGS) entry which is preliminary data.</text>
</comment>